<comment type="caution">
    <text evidence="1">The sequence shown here is derived from an EMBL/GenBank/DDBJ whole genome shotgun (WGS) entry which is preliminary data.</text>
</comment>
<reference evidence="1 2" key="1">
    <citation type="journal article" date="2019" name="Sci. Rep.">
        <title>Orb-weaving spider Araneus ventricosus genome elucidates the spidroin gene catalogue.</title>
        <authorList>
            <person name="Kono N."/>
            <person name="Nakamura H."/>
            <person name="Ohtoshi R."/>
            <person name="Moran D.A.P."/>
            <person name="Shinohara A."/>
            <person name="Yoshida Y."/>
            <person name="Fujiwara M."/>
            <person name="Mori M."/>
            <person name="Tomita M."/>
            <person name="Arakawa K."/>
        </authorList>
    </citation>
    <scope>NUCLEOTIDE SEQUENCE [LARGE SCALE GENOMIC DNA]</scope>
</reference>
<gene>
    <name evidence="1" type="ORF">AVEN_207915_1</name>
</gene>
<evidence type="ECO:0000313" key="2">
    <source>
        <dbReference type="Proteomes" id="UP000499080"/>
    </source>
</evidence>
<sequence length="132" mass="15535">MADDVNQSRIATNFPRRIGSFFSISVIFYSPCDSEISFNYGARQIRFVLSRPVIVWNRGDRTRAQILIWQRRSARNRKWWTALGGGWSISSRRIFFSWCGKKWLDTEFELFGKFWVKMVGHSTSSDILEEVL</sequence>
<evidence type="ECO:0000313" key="1">
    <source>
        <dbReference type="EMBL" id="GBL54730.1"/>
    </source>
</evidence>
<dbReference type="EMBL" id="BGPR01075322">
    <property type="protein sequence ID" value="GBL54730.1"/>
    <property type="molecule type" value="Genomic_DNA"/>
</dbReference>
<dbReference type="AlphaFoldDB" id="A0A4Y1ZKI9"/>
<protein>
    <submittedName>
        <fullName evidence="1">Uncharacterized protein</fullName>
    </submittedName>
</protein>
<organism evidence="1 2">
    <name type="scientific">Araneus ventricosus</name>
    <name type="common">Orbweaver spider</name>
    <name type="synonym">Epeira ventricosa</name>
    <dbReference type="NCBI Taxonomy" id="182803"/>
    <lineage>
        <taxon>Eukaryota</taxon>
        <taxon>Metazoa</taxon>
        <taxon>Ecdysozoa</taxon>
        <taxon>Arthropoda</taxon>
        <taxon>Chelicerata</taxon>
        <taxon>Arachnida</taxon>
        <taxon>Araneae</taxon>
        <taxon>Araneomorphae</taxon>
        <taxon>Entelegynae</taxon>
        <taxon>Araneoidea</taxon>
        <taxon>Araneidae</taxon>
        <taxon>Araneus</taxon>
    </lineage>
</organism>
<name>A0A4Y1ZKI9_ARAVE</name>
<keyword evidence="2" id="KW-1185">Reference proteome</keyword>
<accession>A0A4Y1ZKI9</accession>
<proteinExistence type="predicted"/>
<dbReference type="Proteomes" id="UP000499080">
    <property type="component" value="Unassembled WGS sequence"/>
</dbReference>